<organism evidence="4">
    <name type="scientific">marine sediment metagenome</name>
    <dbReference type="NCBI Taxonomy" id="412755"/>
    <lineage>
        <taxon>unclassified sequences</taxon>
        <taxon>metagenomes</taxon>
        <taxon>ecological metagenomes</taxon>
    </lineage>
</organism>
<dbReference type="InterPro" id="IPR004095">
    <property type="entry name" value="TGS"/>
</dbReference>
<evidence type="ECO:0000256" key="1">
    <source>
        <dbReference type="ARBA" id="ARBA00022741"/>
    </source>
</evidence>
<protein>
    <recommendedName>
        <fullName evidence="3">TGS domain-containing protein</fullName>
    </recommendedName>
</protein>
<sequence>MLPHFTKSIYELLGLISFFSIASGEVKVWSIQNGTSALKAAGKIHSDMERGFIRAEVTSYQDLVKCGSIAEARKKGLLRLEGKNYIVQDGDVITFLFNI</sequence>
<feature type="domain" description="TGS" evidence="3">
    <location>
        <begin position="14"/>
        <end position="97"/>
    </location>
</feature>
<keyword evidence="1" id="KW-0547">Nucleotide-binding</keyword>
<dbReference type="SUPFAM" id="SSF81271">
    <property type="entry name" value="TGS-like"/>
    <property type="match status" value="1"/>
</dbReference>
<dbReference type="GO" id="GO:0005737">
    <property type="term" value="C:cytoplasm"/>
    <property type="evidence" value="ECO:0007669"/>
    <property type="project" value="TreeGrafter"/>
</dbReference>
<gene>
    <name evidence="4" type="ORF">S01H4_59975</name>
</gene>
<dbReference type="Pfam" id="PF06071">
    <property type="entry name" value="YchF-GTPase_C"/>
    <property type="match status" value="1"/>
</dbReference>
<reference evidence="4" key="1">
    <citation type="journal article" date="2014" name="Front. Microbiol.">
        <title>High frequency of phylogenetically diverse reductive dehalogenase-homologous genes in deep subseafloor sedimentary metagenomes.</title>
        <authorList>
            <person name="Kawai M."/>
            <person name="Futagami T."/>
            <person name="Toyoda A."/>
            <person name="Takaki Y."/>
            <person name="Nishi S."/>
            <person name="Hori S."/>
            <person name="Arai W."/>
            <person name="Tsubouchi T."/>
            <person name="Morono Y."/>
            <person name="Uchiyama I."/>
            <person name="Ito T."/>
            <person name="Fujiyama A."/>
            <person name="Inagaki F."/>
            <person name="Takami H."/>
        </authorList>
    </citation>
    <scope>NUCLEOTIDE SEQUENCE</scope>
    <source>
        <strain evidence="4">Expedition CK06-06</strain>
    </source>
</reference>
<dbReference type="Gene3D" id="3.10.20.30">
    <property type="match status" value="1"/>
</dbReference>
<evidence type="ECO:0000313" key="4">
    <source>
        <dbReference type="EMBL" id="GAH12705.1"/>
    </source>
</evidence>
<evidence type="ECO:0000256" key="2">
    <source>
        <dbReference type="ARBA" id="ARBA00022840"/>
    </source>
</evidence>
<dbReference type="InterPro" id="IPR012675">
    <property type="entry name" value="Beta-grasp_dom_sf"/>
</dbReference>
<dbReference type="InterPro" id="IPR012676">
    <property type="entry name" value="TGS-like"/>
</dbReference>
<dbReference type="PANTHER" id="PTHR23305">
    <property type="entry name" value="OBG GTPASE FAMILY"/>
    <property type="match status" value="1"/>
</dbReference>
<comment type="caution">
    <text evidence="4">The sequence shown here is derived from an EMBL/GenBank/DDBJ whole genome shotgun (WGS) entry which is preliminary data.</text>
</comment>
<dbReference type="EMBL" id="BART01035266">
    <property type="protein sequence ID" value="GAH12705.1"/>
    <property type="molecule type" value="Genomic_DNA"/>
</dbReference>
<evidence type="ECO:0000259" key="3">
    <source>
        <dbReference type="PROSITE" id="PS51880"/>
    </source>
</evidence>
<dbReference type="FunFam" id="3.10.20.30:FF:000001">
    <property type="entry name" value="Ribosome-binding ATPase YchF"/>
    <property type="match status" value="1"/>
</dbReference>
<keyword evidence="2" id="KW-0067">ATP-binding</keyword>
<accession>X1DWX5</accession>
<dbReference type="AlphaFoldDB" id="X1DWX5"/>
<dbReference type="PROSITE" id="PS51880">
    <property type="entry name" value="TGS"/>
    <property type="match status" value="1"/>
</dbReference>
<proteinExistence type="predicted"/>
<dbReference type="GO" id="GO:0016887">
    <property type="term" value="F:ATP hydrolysis activity"/>
    <property type="evidence" value="ECO:0007669"/>
    <property type="project" value="TreeGrafter"/>
</dbReference>
<dbReference type="PANTHER" id="PTHR23305:SF18">
    <property type="entry name" value="OBG-TYPE G DOMAIN-CONTAINING PROTEIN"/>
    <property type="match status" value="1"/>
</dbReference>
<dbReference type="GO" id="GO:0005524">
    <property type="term" value="F:ATP binding"/>
    <property type="evidence" value="ECO:0007669"/>
    <property type="project" value="UniProtKB-KW"/>
</dbReference>
<name>X1DWX5_9ZZZZ</name>
<dbReference type="InterPro" id="IPR013029">
    <property type="entry name" value="YchF_C"/>
</dbReference>